<proteinExistence type="predicted"/>
<keyword evidence="3" id="KW-1185">Reference proteome</keyword>
<evidence type="ECO:0000313" key="3">
    <source>
        <dbReference type="Proteomes" id="UP001257948"/>
    </source>
</evidence>
<accession>A0ABU3LSY8</accession>
<keyword evidence="1" id="KW-1133">Transmembrane helix</keyword>
<dbReference type="EMBL" id="JAVTLL010000010">
    <property type="protein sequence ID" value="MDT7842305.1"/>
    <property type="molecule type" value="Genomic_DNA"/>
</dbReference>
<dbReference type="RefSeq" id="WP_314201735.1">
    <property type="nucleotide sequence ID" value="NZ_JAVTLL010000010.1"/>
</dbReference>
<keyword evidence="1" id="KW-0812">Transmembrane</keyword>
<evidence type="ECO:0000256" key="1">
    <source>
        <dbReference type="SAM" id="Phobius"/>
    </source>
</evidence>
<dbReference type="Proteomes" id="UP001257948">
    <property type="component" value="Unassembled WGS sequence"/>
</dbReference>
<protein>
    <recommendedName>
        <fullName evidence="4">PH domain-containing protein</fullName>
    </recommendedName>
</protein>
<gene>
    <name evidence="2" type="ORF">RQC66_16315</name>
</gene>
<keyword evidence="1" id="KW-0472">Membrane</keyword>
<feature type="transmembrane region" description="Helical" evidence="1">
    <location>
        <begin position="64"/>
        <end position="81"/>
    </location>
</feature>
<reference evidence="3" key="1">
    <citation type="submission" date="2023-07" db="EMBL/GenBank/DDBJ databases">
        <title>Draft genome sequence of the endophytic actinobacterium Streptomyces justiciae WPN32, a potential antibiotic producer.</title>
        <authorList>
            <person name="Yasawong M."/>
            <person name="Pana W."/>
            <person name="Ganta P."/>
            <person name="Santapan N."/>
            <person name="Songngamsuk T."/>
            <person name="Phatcharaharikarn M."/>
            <person name="Kerdtoob S."/>
            <person name="Nantapong N."/>
        </authorList>
    </citation>
    <scope>NUCLEOTIDE SEQUENCE [LARGE SCALE GENOMIC DNA]</scope>
    <source>
        <strain evidence="3">WPN32</strain>
    </source>
</reference>
<organism evidence="2 3">
    <name type="scientific">Streptomyces justiciae</name>
    <dbReference type="NCBI Taxonomy" id="2780140"/>
    <lineage>
        <taxon>Bacteria</taxon>
        <taxon>Bacillati</taxon>
        <taxon>Actinomycetota</taxon>
        <taxon>Actinomycetes</taxon>
        <taxon>Kitasatosporales</taxon>
        <taxon>Streptomycetaceae</taxon>
        <taxon>Streptomyces</taxon>
    </lineage>
</organism>
<sequence length="149" mass="16091">MSRQAERIGRRSQGLLEPGERIGRVVLAQGGISPWWQAVFFVAAVVAIRLVVGSAELAELSGVPWGIATGLIGAVASSAFFSRRVVLLTDRAVVVLEYGRFGPVKPRRVLARLPLGTGIGPLSGLWARTEVAGERLWVHRRWHGDAAAF</sequence>
<evidence type="ECO:0008006" key="4">
    <source>
        <dbReference type="Google" id="ProtNLM"/>
    </source>
</evidence>
<feature type="transmembrane region" description="Helical" evidence="1">
    <location>
        <begin position="34"/>
        <end position="52"/>
    </location>
</feature>
<comment type="caution">
    <text evidence="2">The sequence shown here is derived from an EMBL/GenBank/DDBJ whole genome shotgun (WGS) entry which is preliminary data.</text>
</comment>
<evidence type="ECO:0000313" key="2">
    <source>
        <dbReference type="EMBL" id="MDT7842305.1"/>
    </source>
</evidence>
<name>A0ABU3LSY8_9ACTN</name>